<dbReference type="Pfam" id="PF13660">
    <property type="entry name" value="DUF4147"/>
    <property type="match status" value="1"/>
</dbReference>
<reference evidence="3" key="1">
    <citation type="journal article" date="2021" name="PeerJ">
        <title>Extensive microbial diversity within the chicken gut microbiome revealed by metagenomics and culture.</title>
        <authorList>
            <person name="Gilroy R."/>
            <person name="Ravi A."/>
            <person name="Getino M."/>
            <person name="Pursley I."/>
            <person name="Horton D.L."/>
            <person name="Alikhan N.F."/>
            <person name="Baker D."/>
            <person name="Gharbi K."/>
            <person name="Hall N."/>
            <person name="Watson M."/>
            <person name="Adriaenssens E.M."/>
            <person name="Foster-Nyarko E."/>
            <person name="Jarju S."/>
            <person name="Secka A."/>
            <person name="Antonio M."/>
            <person name="Oren A."/>
            <person name="Chaudhuri R.R."/>
            <person name="La Ragione R."/>
            <person name="Hildebrand F."/>
            <person name="Pallen M.J."/>
        </authorList>
    </citation>
    <scope>NUCLEOTIDE SEQUENCE</scope>
    <source>
        <strain evidence="3">ChiHjej9B8-13557</strain>
    </source>
</reference>
<dbReference type="GO" id="GO:0005737">
    <property type="term" value="C:cytoplasm"/>
    <property type="evidence" value="ECO:0007669"/>
    <property type="project" value="TreeGrafter"/>
</dbReference>
<dbReference type="Proteomes" id="UP000824211">
    <property type="component" value="Unassembled WGS sequence"/>
</dbReference>
<evidence type="ECO:0000313" key="4">
    <source>
        <dbReference type="Proteomes" id="UP000824211"/>
    </source>
</evidence>
<dbReference type="PANTHER" id="PTHR12227:SF0">
    <property type="entry name" value="GLYCERATE KINASE"/>
    <property type="match status" value="1"/>
</dbReference>
<feature type="non-terminal residue" evidence="3">
    <location>
        <position position="351"/>
    </location>
</feature>
<dbReference type="EMBL" id="DWXX01000033">
    <property type="protein sequence ID" value="HJB58369.1"/>
    <property type="molecule type" value="Genomic_DNA"/>
</dbReference>
<feature type="domain" description="MOFRL" evidence="1">
    <location>
        <begin position="299"/>
        <end position="351"/>
    </location>
</feature>
<dbReference type="Pfam" id="PF05161">
    <property type="entry name" value="MOFRL"/>
    <property type="match status" value="1"/>
</dbReference>
<proteinExistence type="predicted"/>
<organism evidence="3 4">
    <name type="scientific">Candidatus Faecalibacterium faecipullorum</name>
    <dbReference type="NCBI Taxonomy" id="2838578"/>
    <lineage>
        <taxon>Bacteria</taxon>
        <taxon>Bacillati</taxon>
        <taxon>Bacillota</taxon>
        <taxon>Clostridia</taxon>
        <taxon>Eubacteriales</taxon>
        <taxon>Oscillospiraceae</taxon>
        <taxon>Faecalibacterium</taxon>
    </lineage>
</organism>
<dbReference type="InterPro" id="IPR037035">
    <property type="entry name" value="GK-like_C_sf"/>
</dbReference>
<comment type="caution">
    <text evidence="3">The sequence shown here is derived from an EMBL/GenBank/DDBJ whole genome shotgun (WGS) entry which is preliminary data.</text>
</comment>
<dbReference type="PANTHER" id="PTHR12227">
    <property type="entry name" value="GLYCERATE KINASE"/>
    <property type="match status" value="1"/>
</dbReference>
<evidence type="ECO:0000259" key="1">
    <source>
        <dbReference type="Pfam" id="PF05161"/>
    </source>
</evidence>
<evidence type="ECO:0000313" key="3">
    <source>
        <dbReference type="EMBL" id="HJB58369.1"/>
    </source>
</evidence>
<reference evidence="3" key="2">
    <citation type="submission" date="2021-04" db="EMBL/GenBank/DDBJ databases">
        <authorList>
            <person name="Gilroy R."/>
        </authorList>
    </citation>
    <scope>NUCLEOTIDE SEQUENCE</scope>
    <source>
        <strain evidence="3">ChiHjej9B8-13557</strain>
    </source>
</reference>
<dbReference type="Gene3D" id="3.40.1480.10">
    <property type="entry name" value="MOFRL domain"/>
    <property type="match status" value="1"/>
</dbReference>
<dbReference type="InterPro" id="IPR038614">
    <property type="entry name" value="GK_N_sf"/>
</dbReference>
<dbReference type="Gene3D" id="3.40.50.10180">
    <property type="entry name" value="Glycerate kinase, MOFRL-like N-terminal domain"/>
    <property type="match status" value="1"/>
</dbReference>
<dbReference type="AlphaFoldDB" id="A0A9D2MDV0"/>
<dbReference type="InterPro" id="IPR007835">
    <property type="entry name" value="MOFRL"/>
</dbReference>
<evidence type="ECO:0000259" key="2">
    <source>
        <dbReference type="Pfam" id="PF13660"/>
    </source>
</evidence>
<gene>
    <name evidence="3" type="ORF">H9771_01700</name>
</gene>
<dbReference type="InterPro" id="IPR025286">
    <property type="entry name" value="MOFRL_assoc_dom"/>
</dbReference>
<protein>
    <submittedName>
        <fullName evidence="3">DUF4147 domain-containing protein</fullName>
    </submittedName>
</protein>
<feature type="domain" description="MOFRL-associated" evidence="2">
    <location>
        <begin position="9"/>
        <end position="229"/>
    </location>
</feature>
<sequence>MNETLRAHADTIIREAIRAVLPDEAVRRALEGFAPGGGRVLLVAAGKAAWQMAHAAVAALGSVDGGVVVTKYGHVKGEIPGVACYEAGHPVPDENSFAATAAALDLVQGLTAGDTVLFLLSGGGSALFEKPLIPGAELQDITGQLLACGADIVEINTIRKRLSAVKGGRFALACAPAKVYSIVLSDILGDPLDMIASGPAAPDSSTCADAQAIAAKYGLRLSDAARALLGQETPKELTNVETQITGSVRQLCAAAAAACEKLGYRPVLLTDRLDCEAREAGRFLADIARTHAGSGEKLAYLAGGETVVHLTGHGLGGRNQELALAAVPGLAGLAAAVFSVGSDGTDGPTDA</sequence>
<dbReference type="InterPro" id="IPR039760">
    <property type="entry name" value="MOFRL_protein"/>
</dbReference>
<dbReference type="SUPFAM" id="SSF82544">
    <property type="entry name" value="GckA/TtuD-like"/>
    <property type="match status" value="1"/>
</dbReference>
<accession>A0A9D2MDV0</accession>
<name>A0A9D2MDV0_9FIRM</name>
<dbReference type="GO" id="GO:0008887">
    <property type="term" value="F:glycerate kinase activity"/>
    <property type="evidence" value="ECO:0007669"/>
    <property type="project" value="InterPro"/>
</dbReference>